<keyword evidence="3" id="KW-1185">Reference proteome</keyword>
<evidence type="ECO:0000313" key="3">
    <source>
        <dbReference type="Proteomes" id="UP000198287"/>
    </source>
</evidence>
<comment type="caution">
    <text evidence="2">The sequence shown here is derived from an EMBL/GenBank/DDBJ whole genome shotgun (WGS) entry which is preliminary data.</text>
</comment>
<name>A0A226DSN5_FOLCA</name>
<protein>
    <submittedName>
        <fullName evidence="2">Uncharacterized protein</fullName>
    </submittedName>
</protein>
<evidence type="ECO:0000313" key="2">
    <source>
        <dbReference type="EMBL" id="OXA48495.1"/>
    </source>
</evidence>
<gene>
    <name evidence="2" type="ORF">Fcan01_16708</name>
</gene>
<keyword evidence="1" id="KW-1133">Transmembrane helix</keyword>
<sequence>MNKNTMKKNYISGVLVTLTFANVATSPSIDFDWDDYRKITPRPPLLCYQCSSDPTSNHVPVLPYHENCAGGEPIPSHLAIPCELDIPPANVVTPFDTVELADRDNYIKYLRSEKYSVECAKFYDSRSKTTRKGCALMHEVDSKNLKGKEPRFVKGFVIMGNYCFESHCNHGNEVKVASLLGIFGVTFVSQILWVVLMQGFS</sequence>
<proteinExistence type="predicted"/>
<keyword evidence="1" id="KW-0812">Transmembrane</keyword>
<accession>A0A226DSN5</accession>
<dbReference type="AlphaFoldDB" id="A0A226DSN5"/>
<reference evidence="2 3" key="1">
    <citation type="submission" date="2015-12" db="EMBL/GenBank/DDBJ databases">
        <title>The genome of Folsomia candida.</title>
        <authorList>
            <person name="Faddeeva A."/>
            <person name="Derks M.F."/>
            <person name="Anvar Y."/>
            <person name="Smit S."/>
            <person name="Van Straalen N."/>
            <person name="Roelofs D."/>
        </authorList>
    </citation>
    <scope>NUCLEOTIDE SEQUENCE [LARGE SCALE GENOMIC DNA]</scope>
    <source>
        <strain evidence="2 3">VU population</strain>
        <tissue evidence="2">Whole body</tissue>
    </source>
</reference>
<dbReference type="Proteomes" id="UP000198287">
    <property type="component" value="Unassembled WGS sequence"/>
</dbReference>
<evidence type="ECO:0000256" key="1">
    <source>
        <dbReference type="SAM" id="Phobius"/>
    </source>
</evidence>
<organism evidence="2 3">
    <name type="scientific">Folsomia candida</name>
    <name type="common">Springtail</name>
    <dbReference type="NCBI Taxonomy" id="158441"/>
    <lineage>
        <taxon>Eukaryota</taxon>
        <taxon>Metazoa</taxon>
        <taxon>Ecdysozoa</taxon>
        <taxon>Arthropoda</taxon>
        <taxon>Hexapoda</taxon>
        <taxon>Collembola</taxon>
        <taxon>Entomobryomorpha</taxon>
        <taxon>Isotomoidea</taxon>
        <taxon>Isotomidae</taxon>
        <taxon>Proisotominae</taxon>
        <taxon>Folsomia</taxon>
    </lineage>
</organism>
<feature type="transmembrane region" description="Helical" evidence="1">
    <location>
        <begin position="176"/>
        <end position="196"/>
    </location>
</feature>
<keyword evidence="1" id="KW-0472">Membrane</keyword>
<dbReference type="EMBL" id="LNIX01000011">
    <property type="protein sequence ID" value="OXA48495.1"/>
    <property type="molecule type" value="Genomic_DNA"/>
</dbReference>